<dbReference type="AlphaFoldDB" id="A0AAN7BCS6"/>
<feature type="region of interest" description="Disordered" evidence="1">
    <location>
        <begin position="661"/>
        <end position="738"/>
    </location>
</feature>
<evidence type="ECO:0000256" key="1">
    <source>
        <dbReference type="SAM" id="MobiDB-lite"/>
    </source>
</evidence>
<evidence type="ECO:0008006" key="4">
    <source>
        <dbReference type="Google" id="ProtNLM"/>
    </source>
</evidence>
<feature type="compositionally biased region" description="Polar residues" evidence="1">
    <location>
        <begin position="422"/>
        <end position="440"/>
    </location>
</feature>
<keyword evidence="3" id="KW-1185">Reference proteome</keyword>
<gene>
    <name evidence="2" type="ORF">QBC37DRAFT_167576</name>
</gene>
<feature type="region of interest" description="Disordered" evidence="1">
    <location>
        <begin position="575"/>
        <end position="644"/>
    </location>
</feature>
<feature type="compositionally biased region" description="Basic residues" evidence="1">
    <location>
        <begin position="607"/>
        <end position="623"/>
    </location>
</feature>
<feature type="compositionally biased region" description="Low complexity" evidence="1">
    <location>
        <begin position="239"/>
        <end position="258"/>
    </location>
</feature>
<proteinExistence type="predicted"/>
<feature type="region of interest" description="Disordered" evidence="1">
    <location>
        <begin position="421"/>
        <end position="450"/>
    </location>
</feature>
<feature type="region of interest" description="Disordered" evidence="1">
    <location>
        <begin position="210"/>
        <end position="311"/>
    </location>
</feature>
<evidence type="ECO:0000313" key="2">
    <source>
        <dbReference type="EMBL" id="KAK4219069.1"/>
    </source>
</evidence>
<dbReference type="EMBL" id="MU858050">
    <property type="protein sequence ID" value="KAK4219069.1"/>
    <property type="molecule type" value="Genomic_DNA"/>
</dbReference>
<feature type="compositionally biased region" description="Basic and acidic residues" evidence="1">
    <location>
        <begin position="214"/>
        <end position="224"/>
    </location>
</feature>
<feature type="compositionally biased region" description="Basic and acidic residues" evidence="1">
    <location>
        <begin position="663"/>
        <end position="676"/>
    </location>
</feature>
<accession>A0AAN7BCS6</accession>
<feature type="compositionally biased region" description="Polar residues" evidence="1">
    <location>
        <begin position="494"/>
        <end position="506"/>
    </location>
</feature>
<name>A0AAN7BCS6_9PEZI</name>
<reference evidence="2" key="2">
    <citation type="submission" date="2023-05" db="EMBL/GenBank/DDBJ databases">
        <authorList>
            <consortium name="Lawrence Berkeley National Laboratory"/>
            <person name="Steindorff A."/>
            <person name="Hensen N."/>
            <person name="Bonometti L."/>
            <person name="Westerberg I."/>
            <person name="Brannstrom I.O."/>
            <person name="Guillou S."/>
            <person name="Cros-Aarteil S."/>
            <person name="Calhoun S."/>
            <person name="Haridas S."/>
            <person name="Kuo A."/>
            <person name="Mondo S."/>
            <person name="Pangilinan J."/>
            <person name="Riley R."/>
            <person name="Labutti K."/>
            <person name="Andreopoulos B."/>
            <person name="Lipzen A."/>
            <person name="Chen C."/>
            <person name="Yanf M."/>
            <person name="Daum C."/>
            <person name="Ng V."/>
            <person name="Clum A."/>
            <person name="Ohm R."/>
            <person name="Martin F."/>
            <person name="Silar P."/>
            <person name="Natvig D."/>
            <person name="Lalanne C."/>
            <person name="Gautier V."/>
            <person name="Ament-Velasquez S.L."/>
            <person name="Kruys A."/>
            <person name="Hutchinson M.I."/>
            <person name="Powell A.J."/>
            <person name="Barry K."/>
            <person name="Miller A.N."/>
            <person name="Grigoriev I.V."/>
            <person name="Debuchy R."/>
            <person name="Gladieux P."/>
            <person name="Thoren M.H."/>
            <person name="Johannesson H."/>
        </authorList>
    </citation>
    <scope>NUCLEOTIDE SEQUENCE</scope>
    <source>
        <strain evidence="2">PSN293</strain>
    </source>
</reference>
<comment type="caution">
    <text evidence="2">The sequence shown here is derived from an EMBL/GenBank/DDBJ whole genome shotgun (WGS) entry which is preliminary data.</text>
</comment>
<sequence>MAASFPIGGGGLAFSSWNRNLRCLQPVMGFYTKMPDDAKCIFSRQKRAMKHILPRRTVGLWGQEKIQAQADTIRASYPNEAKSVVDPKKWEDLWEYFDAHDLYFAGSWNLRRVIELLFEENAIDNYDRDMFDAITDWAYTWLALAQNRQKLSQWDTQIDILSIFNAEDWEKVRTTEPVVMSILRRSLKYWYDYFCENGFDICGAESTPLPNTVESHHQQIESHRNLQHGHARAAQPHQSSSKGSAANAGNSPSSSSSSRTLSGWVATGVDPIHGPIVQRTAGPSQERKDQPGSGSGSGSAPNTECKNQDKRKLHHHQFHKLSFAACTCKKCEESSRSIYVTVPYGGEELSPENLRMLLEYFGRWGQVESSLITNRKSCLIRFKSDMSAETIGKLALGVSIPSISKQRIFVRPAFFSKHYQPKQMNTGSLGDNSVDIQTGPSGPATPDSDRQRIASVIQPIIQHGVYYHSPQPHGYVSPPPGLHPAPQYYGPAQHYSSTTGTEQRGQPAQERPVYSYDGGVTQLGEQENTGTVIRREVQTRGRLPSEWEVAGTSSAEPARVLDLPPVAPAVPGPVPAAPVSPVADKTGGSTNLPTGSRKGKAQTQPKNKTKWKLKNKGKGKNATKKAAPAAAPADATSTNLPASIADEAVDPGKATAMVEMEPEGEKTAEQKGKGKATDPAPQPAAEGRHRADTGGSLKLARTRKKKKPQPAEEEIVVPAAAEPEPEPDRSASLPAAAAAAAEADNSVSHAVVVDENRRPFDVVPGWPRGFDPFPRPPMRSTAFRAPTCAVRKDNDTLAVWAGGGGGGARRPFVSHSAHTSLNSTGAEYVDMMM</sequence>
<reference evidence="2" key="1">
    <citation type="journal article" date="2023" name="Mol. Phylogenet. Evol.">
        <title>Genome-scale phylogeny and comparative genomics of the fungal order Sordariales.</title>
        <authorList>
            <person name="Hensen N."/>
            <person name="Bonometti L."/>
            <person name="Westerberg I."/>
            <person name="Brannstrom I.O."/>
            <person name="Guillou S."/>
            <person name="Cros-Aarteil S."/>
            <person name="Calhoun S."/>
            <person name="Haridas S."/>
            <person name="Kuo A."/>
            <person name="Mondo S."/>
            <person name="Pangilinan J."/>
            <person name="Riley R."/>
            <person name="LaButti K."/>
            <person name="Andreopoulos B."/>
            <person name="Lipzen A."/>
            <person name="Chen C."/>
            <person name="Yan M."/>
            <person name="Daum C."/>
            <person name="Ng V."/>
            <person name="Clum A."/>
            <person name="Steindorff A."/>
            <person name="Ohm R.A."/>
            <person name="Martin F."/>
            <person name="Silar P."/>
            <person name="Natvig D.O."/>
            <person name="Lalanne C."/>
            <person name="Gautier V."/>
            <person name="Ament-Velasquez S.L."/>
            <person name="Kruys A."/>
            <person name="Hutchinson M.I."/>
            <person name="Powell A.J."/>
            <person name="Barry K."/>
            <person name="Miller A.N."/>
            <person name="Grigoriev I.V."/>
            <person name="Debuchy R."/>
            <person name="Gladieux P."/>
            <person name="Hiltunen Thoren M."/>
            <person name="Johannesson H."/>
        </authorList>
    </citation>
    <scope>NUCLEOTIDE SEQUENCE</scope>
    <source>
        <strain evidence="2">PSN293</strain>
    </source>
</reference>
<feature type="region of interest" description="Disordered" evidence="1">
    <location>
        <begin position="471"/>
        <end position="508"/>
    </location>
</feature>
<feature type="compositionally biased region" description="Low complexity" evidence="1">
    <location>
        <begin position="624"/>
        <end position="636"/>
    </location>
</feature>
<organism evidence="2 3">
    <name type="scientific">Rhypophila decipiens</name>
    <dbReference type="NCBI Taxonomy" id="261697"/>
    <lineage>
        <taxon>Eukaryota</taxon>
        <taxon>Fungi</taxon>
        <taxon>Dikarya</taxon>
        <taxon>Ascomycota</taxon>
        <taxon>Pezizomycotina</taxon>
        <taxon>Sordariomycetes</taxon>
        <taxon>Sordariomycetidae</taxon>
        <taxon>Sordariales</taxon>
        <taxon>Naviculisporaceae</taxon>
        <taxon>Rhypophila</taxon>
    </lineage>
</organism>
<dbReference type="Proteomes" id="UP001301769">
    <property type="component" value="Unassembled WGS sequence"/>
</dbReference>
<evidence type="ECO:0000313" key="3">
    <source>
        <dbReference type="Proteomes" id="UP001301769"/>
    </source>
</evidence>
<protein>
    <recommendedName>
        <fullName evidence="4">RRM domain-containing protein</fullName>
    </recommendedName>
</protein>